<dbReference type="InterPro" id="IPR000489">
    <property type="entry name" value="Pterin-binding_dom"/>
</dbReference>
<dbReference type="UniPathway" id="UPA00077">
    <property type="reaction ID" value="UER00155"/>
</dbReference>
<dbReference type="EC" id="2.7.6.3" evidence="15"/>
<sequence>MQYIIGIGTNIGFTIENIHLALDALASHQNIRIIRKASLYRSKALLKENAPKEWDITFLNTAVKISTSLKSQDLLIVLKDIEEKIGRDLNAPVWSPRLIDLDILSAEDLVVDTAKLTIPHKELINRSFALAPLLELSKGWHHPKYVEWNLSLRLKELEPIDKLNQTLSNTMRMGIVNLSDQSFSDGGFDDTKRKSNFIELINNGAEIIDIGAESTKPDATATSIDEEFNKLDEFLEYLKEQLNSLAYRPLVSIDTRRFEVMSKILGKHHDIIWMINDVECNDIEKKAQLIAKYKKKYVITHNLGITDRNQYLDKENAIDNVCEFIENKKQILLNYGVAQQNIYFDVGFGFGKKADTAKYLLENIVNIKQKLNLKALVGHSRKPSVLGVLKDSNISTLDSATRELSRKLEKLNIDIIRVHKI</sequence>
<dbReference type="Pfam" id="PF01288">
    <property type="entry name" value="HPPK"/>
    <property type="match status" value="1"/>
</dbReference>
<evidence type="ECO:0000313" key="16">
    <source>
        <dbReference type="Proteomes" id="UP000031830"/>
    </source>
</evidence>
<evidence type="ECO:0000313" key="15">
    <source>
        <dbReference type="EMBL" id="AJI53748.1"/>
    </source>
</evidence>
<dbReference type="GO" id="GO:0003848">
    <property type="term" value="F:2-amino-4-hydroxy-6-hydroxymethyldihydropteridine diphosphokinase activity"/>
    <property type="evidence" value="ECO:0007669"/>
    <property type="project" value="UniProtKB-EC"/>
</dbReference>
<evidence type="ECO:0000256" key="8">
    <source>
        <dbReference type="ARBA" id="ARBA00022741"/>
    </source>
</evidence>
<dbReference type="OrthoDB" id="9811744at2"/>
<dbReference type="SUPFAM" id="SSF51717">
    <property type="entry name" value="Dihydropteroate synthetase-like"/>
    <property type="match status" value="1"/>
</dbReference>
<dbReference type="STRING" id="28110.KU46_1500"/>
<evidence type="ECO:0000256" key="11">
    <source>
        <dbReference type="ARBA" id="ARBA00022842"/>
    </source>
</evidence>
<comment type="cofactor">
    <cofactor evidence="2">
        <name>Mg(2+)</name>
        <dbReference type="ChEBI" id="CHEBI:18420"/>
    </cofactor>
</comment>
<evidence type="ECO:0000256" key="10">
    <source>
        <dbReference type="ARBA" id="ARBA00022840"/>
    </source>
</evidence>
<dbReference type="RefSeq" id="WP_044526151.1">
    <property type="nucleotide sequence ID" value="NZ_CP009440.1"/>
</dbReference>
<comment type="similarity">
    <text evidence="5">In the C-terminal section; belongs to the DHPS family.</text>
</comment>
<dbReference type="GO" id="GO:0005829">
    <property type="term" value="C:cytosol"/>
    <property type="evidence" value="ECO:0007669"/>
    <property type="project" value="TreeGrafter"/>
</dbReference>
<dbReference type="NCBIfam" id="TIGR01496">
    <property type="entry name" value="DHPS"/>
    <property type="match status" value="1"/>
</dbReference>
<name>A0A0B6D7W2_9GAMM</name>
<dbReference type="EMBL" id="CP009440">
    <property type="protein sequence ID" value="AJI53748.1"/>
    <property type="molecule type" value="Genomic_DNA"/>
</dbReference>
<evidence type="ECO:0000256" key="5">
    <source>
        <dbReference type="ARBA" id="ARBA00009951"/>
    </source>
</evidence>
<evidence type="ECO:0000256" key="12">
    <source>
        <dbReference type="ARBA" id="ARBA00022909"/>
    </source>
</evidence>
<dbReference type="Gene3D" id="3.30.70.560">
    <property type="entry name" value="7,8-Dihydro-6-hydroxymethylpterin-pyrophosphokinase HPPK"/>
    <property type="match status" value="1"/>
</dbReference>
<feature type="domain" description="Pterin-binding" evidence="14">
    <location>
        <begin position="170"/>
        <end position="421"/>
    </location>
</feature>
<dbReference type="GO" id="GO:0004156">
    <property type="term" value="F:dihydropteroate synthase activity"/>
    <property type="evidence" value="ECO:0007669"/>
    <property type="project" value="UniProtKB-EC"/>
</dbReference>
<dbReference type="PANTHER" id="PTHR20941:SF1">
    <property type="entry name" value="FOLIC ACID SYNTHESIS PROTEIN FOL1"/>
    <property type="match status" value="1"/>
</dbReference>
<dbReference type="PROSITE" id="PS50972">
    <property type="entry name" value="PTERIN_BINDING"/>
    <property type="match status" value="1"/>
</dbReference>
<dbReference type="KEGG" id="fpz:LA55_987"/>
<protein>
    <submittedName>
        <fullName evidence="15">2-amino-4-hydroxy-6-hydroxymethyldihydropteridine diphosphokinase</fullName>
        <ecNumber evidence="15">2.7.6.3</ecNumber>
    </submittedName>
</protein>
<comment type="catalytic activity">
    <reaction evidence="1">
        <text>(7,8-dihydropterin-6-yl)methyl diphosphate + 4-aminobenzoate = 7,8-dihydropteroate + diphosphate</text>
        <dbReference type="Rhea" id="RHEA:19949"/>
        <dbReference type="ChEBI" id="CHEBI:17836"/>
        <dbReference type="ChEBI" id="CHEBI:17839"/>
        <dbReference type="ChEBI" id="CHEBI:33019"/>
        <dbReference type="ChEBI" id="CHEBI:72950"/>
        <dbReference type="EC" id="2.5.1.15"/>
    </reaction>
</comment>
<dbReference type="InterPro" id="IPR000550">
    <property type="entry name" value="Hppk"/>
</dbReference>
<evidence type="ECO:0000256" key="6">
    <source>
        <dbReference type="ARBA" id="ARBA00022679"/>
    </source>
</evidence>
<keyword evidence="7" id="KW-0479">Metal-binding</keyword>
<evidence type="ECO:0000259" key="14">
    <source>
        <dbReference type="PROSITE" id="PS50972"/>
    </source>
</evidence>
<dbReference type="CDD" id="cd00483">
    <property type="entry name" value="HPPK"/>
    <property type="match status" value="1"/>
</dbReference>
<dbReference type="GO" id="GO:0005524">
    <property type="term" value="F:ATP binding"/>
    <property type="evidence" value="ECO:0007669"/>
    <property type="project" value="UniProtKB-KW"/>
</dbReference>
<reference evidence="15 16" key="1">
    <citation type="journal article" date="2015" name="Genome Announc.">
        <title>Genome sequencing of 18 francisella strains to aid in assay development and testing.</title>
        <authorList>
            <person name="Johnson S.L."/>
            <person name="Daligault H.E."/>
            <person name="Davenport K.W."/>
            <person name="Coyne S.R."/>
            <person name="Frey K.G."/>
            <person name="Koroleva G.I."/>
            <person name="Broomall S.M."/>
            <person name="Bishop-Lilly K.A."/>
            <person name="Bruce D.C."/>
            <person name="Chertkov O."/>
            <person name="Freitas T."/>
            <person name="Jaissle J."/>
            <person name="Ladner J.T."/>
            <person name="Rosenzweig C.N."/>
            <person name="Gibbons H.S."/>
            <person name="Palacios G.F."/>
            <person name="Redden C.L."/>
            <person name="Xu Y."/>
            <person name="Minogue T.D."/>
            <person name="Chain P.S."/>
        </authorList>
    </citation>
    <scope>NUCLEOTIDE SEQUENCE [LARGE SCALE GENOMIC DNA]</scope>
    <source>
        <strain evidence="15 16">GA01-2794</strain>
    </source>
</reference>
<proteinExistence type="inferred from homology"/>
<dbReference type="InterPro" id="IPR045031">
    <property type="entry name" value="DHP_synth-like"/>
</dbReference>
<organism evidence="15 16">
    <name type="scientific">Francisella philomiragia</name>
    <dbReference type="NCBI Taxonomy" id="28110"/>
    <lineage>
        <taxon>Bacteria</taxon>
        <taxon>Pseudomonadati</taxon>
        <taxon>Pseudomonadota</taxon>
        <taxon>Gammaproteobacteria</taxon>
        <taxon>Thiotrichales</taxon>
        <taxon>Francisellaceae</taxon>
        <taxon>Francisella</taxon>
    </lineage>
</organism>
<evidence type="ECO:0000256" key="2">
    <source>
        <dbReference type="ARBA" id="ARBA00001946"/>
    </source>
</evidence>
<dbReference type="GO" id="GO:0046872">
    <property type="term" value="F:metal ion binding"/>
    <property type="evidence" value="ECO:0007669"/>
    <property type="project" value="UniProtKB-KW"/>
</dbReference>
<gene>
    <name evidence="15" type="primary">folK</name>
    <name evidence="15" type="ORF">LA55_987</name>
</gene>
<dbReference type="InterPro" id="IPR006390">
    <property type="entry name" value="DHP_synth_dom"/>
</dbReference>
<keyword evidence="8" id="KW-0547">Nucleotide-binding</keyword>
<dbReference type="Proteomes" id="UP000031830">
    <property type="component" value="Chromosome"/>
</dbReference>
<dbReference type="GO" id="GO:0046656">
    <property type="term" value="P:folic acid biosynthetic process"/>
    <property type="evidence" value="ECO:0007669"/>
    <property type="project" value="UniProtKB-KW"/>
</dbReference>
<keyword evidence="9 15" id="KW-0418">Kinase</keyword>
<dbReference type="Pfam" id="PF00809">
    <property type="entry name" value="Pterin_bind"/>
    <property type="match status" value="1"/>
</dbReference>
<keyword evidence="12" id="KW-0289">Folate biosynthesis</keyword>
<comment type="pathway">
    <text evidence="4">Cofactor biosynthesis; tetrahydrofolate biosynthesis; 2-amino-4-hydroxy-6-hydroxymethyl-7,8-dihydropteridine diphosphate from 7,8-dihydroneopterin triphosphate: step 4/4.</text>
</comment>
<dbReference type="PANTHER" id="PTHR20941">
    <property type="entry name" value="FOLATE SYNTHESIS PROTEINS"/>
    <property type="match status" value="1"/>
</dbReference>
<dbReference type="InterPro" id="IPR035907">
    <property type="entry name" value="Hppk_sf"/>
</dbReference>
<evidence type="ECO:0000256" key="4">
    <source>
        <dbReference type="ARBA" id="ARBA00005051"/>
    </source>
</evidence>
<dbReference type="GO" id="GO:0016301">
    <property type="term" value="F:kinase activity"/>
    <property type="evidence" value="ECO:0007669"/>
    <property type="project" value="UniProtKB-KW"/>
</dbReference>
<dbReference type="PROSITE" id="PS00793">
    <property type="entry name" value="DHPS_2"/>
    <property type="match status" value="1"/>
</dbReference>
<evidence type="ECO:0000256" key="9">
    <source>
        <dbReference type="ARBA" id="ARBA00022777"/>
    </source>
</evidence>
<dbReference type="Gene3D" id="3.20.20.20">
    <property type="entry name" value="Dihydropteroate synthase-like"/>
    <property type="match status" value="1"/>
</dbReference>
<evidence type="ECO:0000256" key="13">
    <source>
        <dbReference type="ARBA" id="ARBA00023268"/>
    </source>
</evidence>
<dbReference type="SUPFAM" id="SSF55083">
    <property type="entry name" value="6-hydroxymethyl-7,8-dihydropterin pyrophosphokinase, HPPK"/>
    <property type="match status" value="1"/>
</dbReference>
<keyword evidence="6 15" id="KW-0808">Transferase</keyword>
<comment type="pathway">
    <text evidence="3">Cofactor biosynthesis; tetrahydrofolate biosynthesis; 7,8-dihydrofolate from 2-amino-4-hydroxy-6-hydroxymethyl-7,8-dihydropteridine diphosphate and 4-aminobenzoate: step 1/2.</text>
</comment>
<accession>A0A0B6D7W2</accession>
<dbReference type="InterPro" id="IPR011005">
    <property type="entry name" value="Dihydropteroate_synth-like_sf"/>
</dbReference>
<evidence type="ECO:0000256" key="3">
    <source>
        <dbReference type="ARBA" id="ARBA00004763"/>
    </source>
</evidence>
<keyword evidence="13" id="KW-0511">Multifunctional enzyme</keyword>
<dbReference type="NCBIfam" id="TIGR01498">
    <property type="entry name" value="folK"/>
    <property type="match status" value="1"/>
</dbReference>
<evidence type="ECO:0000256" key="1">
    <source>
        <dbReference type="ARBA" id="ARBA00000012"/>
    </source>
</evidence>
<evidence type="ECO:0000256" key="7">
    <source>
        <dbReference type="ARBA" id="ARBA00022723"/>
    </source>
</evidence>
<keyword evidence="10" id="KW-0067">ATP-binding</keyword>
<dbReference type="GO" id="GO:0046654">
    <property type="term" value="P:tetrahydrofolate biosynthetic process"/>
    <property type="evidence" value="ECO:0007669"/>
    <property type="project" value="UniProtKB-UniPathway"/>
</dbReference>
<keyword evidence="11" id="KW-0460">Magnesium</keyword>
<dbReference type="AlphaFoldDB" id="A0A0B6D7W2"/>